<comment type="caution">
    <text evidence="3">The sequence shown here is derived from an EMBL/GenBank/DDBJ whole genome shotgun (WGS) entry which is preliminary data.</text>
</comment>
<dbReference type="Pfam" id="PF22725">
    <property type="entry name" value="GFO_IDH_MocA_C3"/>
    <property type="match status" value="1"/>
</dbReference>
<dbReference type="Pfam" id="PF01408">
    <property type="entry name" value="GFO_IDH_MocA"/>
    <property type="match status" value="1"/>
</dbReference>
<dbReference type="SUPFAM" id="SSF51735">
    <property type="entry name" value="NAD(P)-binding Rossmann-fold domains"/>
    <property type="match status" value="1"/>
</dbReference>
<accession>A0ABU2TW51</accession>
<dbReference type="InterPro" id="IPR036291">
    <property type="entry name" value="NAD(P)-bd_dom_sf"/>
</dbReference>
<reference evidence="4" key="1">
    <citation type="submission" date="2023-07" db="EMBL/GenBank/DDBJ databases">
        <title>30 novel species of actinomycetes from the DSMZ collection.</title>
        <authorList>
            <person name="Nouioui I."/>
        </authorList>
    </citation>
    <scope>NUCLEOTIDE SEQUENCE [LARGE SCALE GENOMIC DNA]</scope>
    <source>
        <strain evidence="4">DSM 41699</strain>
    </source>
</reference>
<dbReference type="PANTHER" id="PTHR43377:SF2">
    <property type="entry name" value="BINDING ROSSMANN FOLD OXIDOREDUCTASE, PUTATIVE (AFU_ORTHOLOGUE AFUA_4G00560)-RELATED"/>
    <property type="match status" value="1"/>
</dbReference>
<dbReference type="SUPFAM" id="SSF55347">
    <property type="entry name" value="Glyceraldehyde-3-phosphate dehydrogenase-like, C-terminal domain"/>
    <property type="match status" value="1"/>
</dbReference>
<dbReference type="InterPro" id="IPR051450">
    <property type="entry name" value="Gfo/Idh/MocA_Oxidoreductases"/>
</dbReference>
<dbReference type="Gene3D" id="3.40.50.720">
    <property type="entry name" value="NAD(P)-binding Rossmann-like Domain"/>
    <property type="match status" value="2"/>
</dbReference>
<sequence>MTPEPEADFGLALIGCGGFGAYVLDAVRDIPGLRIVVCADPDRDRAAALAERHSATVCASVAEAVAHPGVDVVVLATPPAAHADAAVQALRAGKHVFCEKPIAVSLEEAARVKEEADRSPGVFVVDHVLRYNPVLRLLQRLGGEGLLDPLRRFAFENDASDEDLGPDHWFWDPAHSGGIHIEHGVHFFDAAAALMGSDPVTVQGTAVRRDGGPVDIVVATATHPGGAVATHTHSFTHAHRGERQLMRLDYGFAEARVTGWIPTFATVTAWTDEAGAARWERLPERAGDLLEVPGLRPHGQERIKVSVTRGAGSEHPASGRGVTRVVPHRVDCVIDLGGEARKAYVYTESVRAAMTDLLHCAAHGATPVADARAGLAAVAVAEAATRSAETGRTLPVTIPSPSFAGGAG</sequence>
<dbReference type="InterPro" id="IPR055170">
    <property type="entry name" value="GFO_IDH_MocA-like_dom"/>
</dbReference>
<proteinExistence type="predicted"/>
<evidence type="ECO:0000259" key="1">
    <source>
        <dbReference type="Pfam" id="PF01408"/>
    </source>
</evidence>
<name>A0ABU2TW51_9ACTN</name>
<dbReference type="PANTHER" id="PTHR43377">
    <property type="entry name" value="BILIVERDIN REDUCTASE A"/>
    <property type="match status" value="1"/>
</dbReference>
<dbReference type="EMBL" id="JAVREY010000021">
    <property type="protein sequence ID" value="MDT0465146.1"/>
    <property type="molecule type" value="Genomic_DNA"/>
</dbReference>
<organism evidence="3 4">
    <name type="scientific">Streptomyces gibsoniae</name>
    <dbReference type="NCBI Taxonomy" id="3075529"/>
    <lineage>
        <taxon>Bacteria</taxon>
        <taxon>Bacillati</taxon>
        <taxon>Actinomycetota</taxon>
        <taxon>Actinomycetes</taxon>
        <taxon>Kitasatosporales</taxon>
        <taxon>Streptomycetaceae</taxon>
        <taxon>Streptomyces</taxon>
    </lineage>
</organism>
<dbReference type="RefSeq" id="WP_311696638.1">
    <property type="nucleotide sequence ID" value="NZ_JAVREY010000021.1"/>
</dbReference>
<protein>
    <submittedName>
        <fullName evidence="3">Gfo/Idh/MocA family oxidoreductase</fullName>
    </submittedName>
</protein>
<gene>
    <name evidence="3" type="ORF">RM764_19390</name>
</gene>
<feature type="domain" description="GFO/IDH/MocA-like oxidoreductase" evidence="2">
    <location>
        <begin position="155"/>
        <end position="240"/>
    </location>
</feature>
<dbReference type="Gene3D" id="3.30.360.10">
    <property type="entry name" value="Dihydrodipicolinate Reductase, domain 2"/>
    <property type="match status" value="2"/>
</dbReference>
<evidence type="ECO:0000313" key="4">
    <source>
        <dbReference type="Proteomes" id="UP001183809"/>
    </source>
</evidence>
<dbReference type="Proteomes" id="UP001183809">
    <property type="component" value="Unassembled WGS sequence"/>
</dbReference>
<keyword evidence="4" id="KW-1185">Reference proteome</keyword>
<evidence type="ECO:0000259" key="2">
    <source>
        <dbReference type="Pfam" id="PF22725"/>
    </source>
</evidence>
<dbReference type="InterPro" id="IPR000683">
    <property type="entry name" value="Gfo/Idh/MocA-like_OxRdtase_N"/>
</dbReference>
<feature type="domain" description="Gfo/Idh/MocA-like oxidoreductase N-terminal" evidence="1">
    <location>
        <begin position="10"/>
        <end position="127"/>
    </location>
</feature>
<evidence type="ECO:0000313" key="3">
    <source>
        <dbReference type="EMBL" id="MDT0465146.1"/>
    </source>
</evidence>